<dbReference type="EMBL" id="HBJA01017203">
    <property type="protein sequence ID" value="CAE0794424.1"/>
    <property type="molecule type" value="Transcribed_RNA"/>
</dbReference>
<evidence type="ECO:0000313" key="2">
    <source>
        <dbReference type="EMBL" id="CAE0794424.1"/>
    </source>
</evidence>
<feature type="compositionally biased region" description="Polar residues" evidence="1">
    <location>
        <begin position="10"/>
        <end position="23"/>
    </location>
</feature>
<feature type="region of interest" description="Disordered" evidence="1">
    <location>
        <begin position="1"/>
        <end position="23"/>
    </location>
</feature>
<organism evidence="2">
    <name type="scientific">Eutreptiella gymnastica</name>
    <dbReference type="NCBI Taxonomy" id="73025"/>
    <lineage>
        <taxon>Eukaryota</taxon>
        <taxon>Discoba</taxon>
        <taxon>Euglenozoa</taxon>
        <taxon>Euglenida</taxon>
        <taxon>Spirocuta</taxon>
        <taxon>Euglenophyceae</taxon>
        <taxon>Eutreptiales</taxon>
        <taxon>Eutreptiaceae</taxon>
        <taxon>Eutreptiella</taxon>
    </lineage>
</organism>
<name>A0A7S4FGK4_9EUGL</name>
<dbReference type="AlphaFoldDB" id="A0A7S4FGK4"/>
<protein>
    <submittedName>
        <fullName evidence="2">Uncharacterized protein</fullName>
    </submittedName>
</protein>
<proteinExistence type="predicted"/>
<evidence type="ECO:0000256" key="1">
    <source>
        <dbReference type="SAM" id="MobiDB-lite"/>
    </source>
</evidence>
<sequence>MGVQGPGQDSGAQRQLCTTHGSTSCSDCWCRGRGISHCRWKCHTGHAVLVPSLEAPRQAVLVPQQQIAPPLDSDLAVRYAQVSRSRCAPPVHFSHSAGLQAPVQGVSKHFF</sequence>
<reference evidence="2" key="1">
    <citation type="submission" date="2021-01" db="EMBL/GenBank/DDBJ databases">
        <authorList>
            <person name="Corre E."/>
            <person name="Pelletier E."/>
            <person name="Niang G."/>
            <person name="Scheremetjew M."/>
            <person name="Finn R."/>
            <person name="Kale V."/>
            <person name="Holt S."/>
            <person name="Cochrane G."/>
            <person name="Meng A."/>
            <person name="Brown T."/>
            <person name="Cohen L."/>
        </authorList>
    </citation>
    <scope>NUCLEOTIDE SEQUENCE</scope>
    <source>
        <strain evidence="2">CCMP1594</strain>
    </source>
</reference>
<gene>
    <name evidence="2" type="ORF">EGYM00163_LOCUS5542</name>
</gene>
<accession>A0A7S4FGK4</accession>